<feature type="domain" description="DUF6534" evidence="2">
    <location>
        <begin position="166"/>
        <end position="253"/>
    </location>
</feature>
<organism evidence="3 4">
    <name type="scientific">Athelia psychrophila</name>
    <dbReference type="NCBI Taxonomy" id="1759441"/>
    <lineage>
        <taxon>Eukaryota</taxon>
        <taxon>Fungi</taxon>
        <taxon>Dikarya</taxon>
        <taxon>Basidiomycota</taxon>
        <taxon>Agaricomycotina</taxon>
        <taxon>Agaricomycetes</taxon>
        <taxon>Agaricomycetidae</taxon>
        <taxon>Atheliales</taxon>
        <taxon>Atheliaceae</taxon>
        <taxon>Athelia</taxon>
    </lineage>
</organism>
<dbReference type="InterPro" id="IPR045339">
    <property type="entry name" value="DUF6534"/>
</dbReference>
<evidence type="ECO:0000313" key="4">
    <source>
        <dbReference type="Proteomes" id="UP000076532"/>
    </source>
</evidence>
<evidence type="ECO:0000313" key="3">
    <source>
        <dbReference type="EMBL" id="KZP14334.1"/>
    </source>
</evidence>
<dbReference type="Proteomes" id="UP000076532">
    <property type="component" value="Unassembled WGS sequence"/>
</dbReference>
<dbReference type="PANTHER" id="PTHR40465:SF1">
    <property type="entry name" value="DUF6534 DOMAIN-CONTAINING PROTEIN"/>
    <property type="match status" value="1"/>
</dbReference>
<dbReference type="OrthoDB" id="2535105at2759"/>
<evidence type="ECO:0000256" key="1">
    <source>
        <dbReference type="SAM" id="Phobius"/>
    </source>
</evidence>
<dbReference type="EMBL" id="KV417619">
    <property type="protein sequence ID" value="KZP14334.1"/>
    <property type="molecule type" value="Genomic_DNA"/>
</dbReference>
<dbReference type="Pfam" id="PF20152">
    <property type="entry name" value="DUF6534"/>
    <property type="match status" value="1"/>
</dbReference>
<feature type="transmembrane region" description="Helical" evidence="1">
    <location>
        <begin position="122"/>
        <end position="141"/>
    </location>
</feature>
<reference evidence="3 4" key="1">
    <citation type="journal article" date="2016" name="Mol. Biol. Evol.">
        <title>Comparative Genomics of Early-Diverging Mushroom-Forming Fungi Provides Insights into the Origins of Lignocellulose Decay Capabilities.</title>
        <authorList>
            <person name="Nagy L.G."/>
            <person name="Riley R."/>
            <person name="Tritt A."/>
            <person name="Adam C."/>
            <person name="Daum C."/>
            <person name="Floudas D."/>
            <person name="Sun H."/>
            <person name="Yadav J.S."/>
            <person name="Pangilinan J."/>
            <person name="Larsson K.H."/>
            <person name="Matsuura K."/>
            <person name="Barry K."/>
            <person name="Labutti K."/>
            <person name="Kuo R."/>
            <person name="Ohm R.A."/>
            <person name="Bhattacharya S.S."/>
            <person name="Shirouzu T."/>
            <person name="Yoshinaga Y."/>
            <person name="Martin F.M."/>
            <person name="Grigoriev I.V."/>
            <person name="Hibbett D.S."/>
        </authorList>
    </citation>
    <scope>NUCLEOTIDE SEQUENCE [LARGE SCALE GENOMIC DNA]</scope>
    <source>
        <strain evidence="3 4">CBS 109695</strain>
    </source>
</reference>
<evidence type="ECO:0000259" key="2">
    <source>
        <dbReference type="Pfam" id="PF20152"/>
    </source>
</evidence>
<protein>
    <recommendedName>
        <fullName evidence="2">DUF6534 domain-containing protein</fullName>
    </recommendedName>
</protein>
<feature type="transmembrane region" description="Helical" evidence="1">
    <location>
        <begin position="47"/>
        <end position="71"/>
    </location>
</feature>
<keyword evidence="1" id="KW-0472">Membrane</keyword>
<feature type="transmembrane region" description="Helical" evidence="1">
    <location>
        <begin position="153"/>
        <end position="182"/>
    </location>
</feature>
<accession>A0A166D5B5</accession>
<keyword evidence="1" id="KW-0812">Transmembrane</keyword>
<proteinExistence type="predicted"/>
<keyword evidence="4" id="KW-1185">Reference proteome</keyword>
<feature type="transmembrane region" description="Helical" evidence="1">
    <location>
        <begin position="229"/>
        <end position="249"/>
    </location>
</feature>
<dbReference type="STRING" id="436010.A0A166D5B5"/>
<name>A0A166D5B5_9AGAM</name>
<feature type="transmembrane region" description="Helical" evidence="1">
    <location>
        <begin position="12"/>
        <end position="35"/>
    </location>
</feature>
<dbReference type="PANTHER" id="PTHR40465">
    <property type="entry name" value="CHROMOSOME 1, WHOLE GENOME SHOTGUN SEQUENCE"/>
    <property type="match status" value="1"/>
</dbReference>
<dbReference type="AlphaFoldDB" id="A0A166D5B5"/>
<feature type="transmembrane region" description="Helical" evidence="1">
    <location>
        <begin position="91"/>
        <end position="110"/>
    </location>
</feature>
<feature type="transmembrane region" description="Helical" evidence="1">
    <location>
        <begin position="203"/>
        <end position="223"/>
    </location>
</feature>
<keyword evidence="1" id="KW-1133">Transmembrane helix</keyword>
<gene>
    <name evidence="3" type="ORF">FIBSPDRAFT_935840</name>
</gene>
<sequence length="273" mass="30862">MQERPIDLTLGAMLLGVIVTMMLYGITCCQTIRYYKNFPEDARRTKYLVGGTWLVDSVYQALLGYTAWYYLIQGRGKNLISAETDVHWSMIAQQIPAQIIMIVVDSFYLVRIRILDGSRKRSLALMVPLIISNVAMIVFIFESFVPVTASSTFMTWSVTIFAVTQALTNITIGGTMFSIVYFKCKPQAMPRSAMLLSMLLRHTLATGVLTSMLSILYGVTYLALPDTMIWTAVYFVQGKIYINSMLAVLNKRARYRAILDRDLSLETIHVTLP</sequence>